<evidence type="ECO:0000256" key="3">
    <source>
        <dbReference type="ARBA" id="ARBA00022692"/>
    </source>
</evidence>
<sequence>MNLILKLLFLAVSLTPALTLLTWGDGTLAWPLFGGFELLFELGPLSAFFLLLLALGTPLVALPMARGTPDRAAYGLFALLLLGMQMLLLAGDFLGLFIGWEVMTWSSYLLLIRSTRTTLEGAQTYILFNLASAFLLLAGMLVFYSLTGDFRIAPLTEASAAGRWAVFILLGLAFLIKVGALPLHRWIPLGYDQAPDLFSAVLAGLISKMGLYGLLLLPTLFPDALAGLSGRLLNGPAAGYGLAWIGAITAVVATFKAISQQDIKRLLAYSSIAQLGYVVTAIGVGSSLAVGGAIFQTLVHTLVKLLLFITFAGIVLQTGQRRFNDLGHLIDRMPMAFFAVLIGIIGLAGMPPLPGFAAKYLMFVGLIDARWLLLLAAMMLSSTAAFIYCYRLIYGPFLGHANSPEARTATEAPWSYLVPQVVLMGLLVLLGIFPGFAIEVIVDPVLMTLGLTPIGAPSWGELATPYGGYDGVVLMTVFGGAFVIVTALFWLARGQMRRAGSPYDLSFAGEVPTADTPLHYGAGMGRELRRIPLIGWILAHTTAGVQAGLTRQTLAAAGLLGGLYRRDPQTWTLLAVLVLVVASTLLALNGGWF</sequence>
<feature type="transmembrane region" description="Helical" evidence="8">
    <location>
        <begin position="164"/>
        <end position="184"/>
    </location>
</feature>
<feature type="domain" description="NADH:quinone oxidoreductase/Mrp antiporter transmembrane" evidence="9">
    <location>
        <begin position="90"/>
        <end position="381"/>
    </location>
</feature>
<feature type="transmembrane region" description="Helical" evidence="8">
    <location>
        <begin position="294"/>
        <end position="316"/>
    </location>
</feature>
<evidence type="ECO:0000256" key="8">
    <source>
        <dbReference type="SAM" id="Phobius"/>
    </source>
</evidence>
<keyword evidence="11" id="KW-1185">Reference proteome</keyword>
<feature type="transmembrane region" description="Helical" evidence="8">
    <location>
        <begin position="72"/>
        <end position="88"/>
    </location>
</feature>
<evidence type="ECO:0000256" key="1">
    <source>
        <dbReference type="ARBA" id="ARBA00004651"/>
    </source>
</evidence>
<organism evidence="10 11">
    <name type="scientific">Allochromatium palmeri</name>
    <dbReference type="NCBI Taxonomy" id="231048"/>
    <lineage>
        <taxon>Bacteria</taxon>
        <taxon>Pseudomonadati</taxon>
        <taxon>Pseudomonadota</taxon>
        <taxon>Gammaproteobacteria</taxon>
        <taxon>Chromatiales</taxon>
        <taxon>Chromatiaceae</taxon>
        <taxon>Allochromatium</taxon>
    </lineage>
</organism>
<comment type="subcellular location">
    <subcellularLocation>
        <location evidence="1">Cell membrane</location>
        <topology evidence="1">Multi-pass membrane protein</topology>
    </subcellularLocation>
    <subcellularLocation>
        <location evidence="7">Membrane</location>
        <topology evidence="7">Multi-pass membrane protein</topology>
    </subcellularLocation>
</comment>
<feature type="transmembrane region" description="Helical" evidence="8">
    <location>
        <begin position="369"/>
        <end position="393"/>
    </location>
</feature>
<evidence type="ECO:0000259" key="9">
    <source>
        <dbReference type="Pfam" id="PF00361"/>
    </source>
</evidence>
<evidence type="ECO:0000256" key="6">
    <source>
        <dbReference type="ARBA" id="ARBA00023136"/>
    </source>
</evidence>
<feature type="transmembrane region" description="Helical" evidence="8">
    <location>
        <begin position="414"/>
        <end position="438"/>
    </location>
</feature>
<evidence type="ECO:0000256" key="5">
    <source>
        <dbReference type="ARBA" id="ARBA00023002"/>
    </source>
</evidence>
<feature type="transmembrane region" description="Helical" evidence="8">
    <location>
        <begin position="472"/>
        <end position="492"/>
    </location>
</feature>
<dbReference type="GO" id="GO:0016491">
    <property type="term" value="F:oxidoreductase activity"/>
    <property type="evidence" value="ECO:0007669"/>
    <property type="project" value="UniProtKB-KW"/>
</dbReference>
<feature type="transmembrane region" description="Helical" evidence="8">
    <location>
        <begin position="267"/>
        <end position="288"/>
    </location>
</feature>
<dbReference type="PANTHER" id="PTHR42682:SF4">
    <property type="entry name" value="NADH-UBIQUINONE_PLASTOQUINONE"/>
    <property type="match status" value="1"/>
</dbReference>
<evidence type="ECO:0000256" key="2">
    <source>
        <dbReference type="ARBA" id="ARBA00022475"/>
    </source>
</evidence>
<protein>
    <submittedName>
        <fullName evidence="10">Sodium:proton antiporter</fullName>
    </submittedName>
</protein>
<evidence type="ECO:0000313" key="11">
    <source>
        <dbReference type="Proteomes" id="UP000434044"/>
    </source>
</evidence>
<feature type="transmembrane region" description="Helical" evidence="8">
    <location>
        <begin position="237"/>
        <end position="255"/>
    </location>
</feature>
<dbReference type="PANTHER" id="PTHR42682">
    <property type="entry name" value="HYDROGENASE-4 COMPONENT F"/>
    <property type="match status" value="1"/>
</dbReference>
<keyword evidence="5" id="KW-0560">Oxidoreductase</keyword>
<comment type="caution">
    <text evidence="10">The sequence shown here is derived from an EMBL/GenBank/DDBJ whole genome shotgun (WGS) entry which is preliminary data.</text>
</comment>
<dbReference type="InterPro" id="IPR001750">
    <property type="entry name" value="ND/Mrp_TM"/>
</dbReference>
<feature type="transmembrane region" description="Helical" evidence="8">
    <location>
        <begin position="94"/>
        <end position="112"/>
    </location>
</feature>
<keyword evidence="6 8" id="KW-0472">Membrane</keyword>
<feature type="transmembrane region" description="Helical" evidence="8">
    <location>
        <begin position="124"/>
        <end position="144"/>
    </location>
</feature>
<feature type="transmembrane region" description="Helical" evidence="8">
    <location>
        <begin position="43"/>
        <end position="65"/>
    </location>
</feature>
<dbReference type="RefSeq" id="WP_155448593.1">
    <property type="nucleotide sequence ID" value="NZ_WNKT01000003.1"/>
</dbReference>
<dbReference type="InterPro" id="IPR052175">
    <property type="entry name" value="ComplexI-like_HydComp"/>
</dbReference>
<dbReference type="AlphaFoldDB" id="A0A6N8E719"/>
<dbReference type="Pfam" id="PF00361">
    <property type="entry name" value="Proton_antipo_M"/>
    <property type="match status" value="1"/>
</dbReference>
<evidence type="ECO:0000313" key="10">
    <source>
        <dbReference type="EMBL" id="MTW20023.1"/>
    </source>
</evidence>
<evidence type="ECO:0000256" key="7">
    <source>
        <dbReference type="RuleBase" id="RU000320"/>
    </source>
</evidence>
<proteinExistence type="predicted"/>
<keyword evidence="4 8" id="KW-1133">Transmembrane helix</keyword>
<feature type="transmembrane region" description="Helical" evidence="8">
    <location>
        <begin position="571"/>
        <end position="592"/>
    </location>
</feature>
<dbReference type="Proteomes" id="UP000434044">
    <property type="component" value="Unassembled WGS sequence"/>
</dbReference>
<name>A0A6N8E719_9GAMM</name>
<keyword evidence="3 7" id="KW-0812">Transmembrane</keyword>
<feature type="transmembrane region" description="Helical" evidence="8">
    <location>
        <begin position="336"/>
        <end position="357"/>
    </location>
</feature>
<gene>
    <name evidence="10" type="ORF">GJ668_02810</name>
</gene>
<accession>A0A6N8E719</accession>
<dbReference type="EMBL" id="WNKT01000003">
    <property type="protein sequence ID" value="MTW20023.1"/>
    <property type="molecule type" value="Genomic_DNA"/>
</dbReference>
<dbReference type="OrthoDB" id="9768329at2"/>
<keyword evidence="2" id="KW-1003">Cell membrane</keyword>
<reference evidence="10 11" key="1">
    <citation type="submission" date="2019-11" db="EMBL/GenBank/DDBJ databases">
        <title>Whole-genome sequence of the anaerobic purple sulfur bacterium Allochromatium palmeri DSM 15591.</title>
        <authorList>
            <person name="Kyndt J.A."/>
            <person name="Meyer T.E."/>
        </authorList>
    </citation>
    <scope>NUCLEOTIDE SEQUENCE [LARGE SCALE GENOMIC DNA]</scope>
    <source>
        <strain evidence="10 11">DSM 15591</strain>
    </source>
</reference>
<evidence type="ECO:0000256" key="4">
    <source>
        <dbReference type="ARBA" id="ARBA00022989"/>
    </source>
</evidence>
<feature type="transmembrane region" description="Helical" evidence="8">
    <location>
        <begin position="196"/>
        <end position="217"/>
    </location>
</feature>
<dbReference type="GO" id="GO:0005886">
    <property type="term" value="C:plasma membrane"/>
    <property type="evidence" value="ECO:0007669"/>
    <property type="project" value="UniProtKB-SubCell"/>
</dbReference>